<accession>A0A239CUG0</accession>
<name>A0A239CUG0_9FLAO</name>
<evidence type="ECO:0000259" key="2">
    <source>
        <dbReference type="Pfam" id="PF09917"/>
    </source>
</evidence>
<sequence>MNSKVLMPFVCLLFFVQAYAQQGTIFGKWKTIDDETGEAKSTVEIYKKGDAVYGKVVAITDVTRQDEVCNKCEGNEKNTPVIGLDIIKNLKEDDGEYKGGTIFDPEKGKKYTAKIWLDEEDASILHVRGYIAFFYRTQDWIRIE</sequence>
<feature type="chain" id="PRO_5012421375" description="DUF2147 domain-containing protein" evidence="1">
    <location>
        <begin position="21"/>
        <end position="144"/>
    </location>
</feature>
<evidence type="ECO:0000313" key="3">
    <source>
        <dbReference type="EMBL" id="SNS22993.1"/>
    </source>
</evidence>
<keyword evidence="4" id="KW-1185">Reference proteome</keyword>
<evidence type="ECO:0000313" key="4">
    <source>
        <dbReference type="Proteomes" id="UP000198379"/>
    </source>
</evidence>
<dbReference type="AlphaFoldDB" id="A0A239CUG0"/>
<proteinExistence type="predicted"/>
<dbReference type="Gene3D" id="2.40.128.520">
    <property type="match status" value="1"/>
</dbReference>
<gene>
    <name evidence="3" type="ORF">SAMN06265376_108164</name>
</gene>
<keyword evidence="1" id="KW-0732">Signal</keyword>
<dbReference type="Pfam" id="PF09917">
    <property type="entry name" value="DUF2147"/>
    <property type="match status" value="1"/>
</dbReference>
<dbReference type="RefSeq" id="WP_229746961.1">
    <property type="nucleotide sequence ID" value="NZ_BMEP01000009.1"/>
</dbReference>
<dbReference type="PANTHER" id="PTHR36919:SF3">
    <property type="entry name" value="BLL5882 PROTEIN"/>
    <property type="match status" value="1"/>
</dbReference>
<organism evidence="3 4">
    <name type="scientific">Dokdonia pacifica</name>
    <dbReference type="NCBI Taxonomy" id="1627892"/>
    <lineage>
        <taxon>Bacteria</taxon>
        <taxon>Pseudomonadati</taxon>
        <taxon>Bacteroidota</taxon>
        <taxon>Flavobacteriia</taxon>
        <taxon>Flavobacteriales</taxon>
        <taxon>Flavobacteriaceae</taxon>
        <taxon>Dokdonia</taxon>
    </lineage>
</organism>
<dbReference type="InterPro" id="IPR019223">
    <property type="entry name" value="DUF2147"/>
</dbReference>
<dbReference type="PANTHER" id="PTHR36919">
    <property type="entry name" value="BLR1215 PROTEIN"/>
    <property type="match status" value="1"/>
</dbReference>
<dbReference type="EMBL" id="FZNY01000008">
    <property type="protein sequence ID" value="SNS22993.1"/>
    <property type="molecule type" value="Genomic_DNA"/>
</dbReference>
<reference evidence="3 4" key="1">
    <citation type="submission" date="2017-06" db="EMBL/GenBank/DDBJ databases">
        <authorList>
            <person name="Kim H.J."/>
            <person name="Triplett B.A."/>
        </authorList>
    </citation>
    <scope>NUCLEOTIDE SEQUENCE [LARGE SCALE GENOMIC DNA]</scope>
    <source>
        <strain evidence="3 4">DSM 25597</strain>
    </source>
</reference>
<feature type="domain" description="DUF2147" evidence="2">
    <location>
        <begin position="27"/>
        <end position="142"/>
    </location>
</feature>
<protein>
    <recommendedName>
        <fullName evidence="2">DUF2147 domain-containing protein</fullName>
    </recommendedName>
</protein>
<dbReference type="Proteomes" id="UP000198379">
    <property type="component" value="Unassembled WGS sequence"/>
</dbReference>
<evidence type="ECO:0000256" key="1">
    <source>
        <dbReference type="SAM" id="SignalP"/>
    </source>
</evidence>
<feature type="signal peptide" evidence="1">
    <location>
        <begin position="1"/>
        <end position="20"/>
    </location>
</feature>